<organism evidence="1 2">
    <name type="scientific">Modicisalibacter tunisiensis</name>
    <dbReference type="NCBI Taxonomy" id="390637"/>
    <lineage>
        <taxon>Bacteria</taxon>
        <taxon>Pseudomonadati</taxon>
        <taxon>Pseudomonadota</taxon>
        <taxon>Gammaproteobacteria</taxon>
        <taxon>Oceanospirillales</taxon>
        <taxon>Halomonadaceae</taxon>
        <taxon>Modicisalibacter</taxon>
    </lineage>
</organism>
<accession>A0ABS7WX61</accession>
<proteinExistence type="predicted"/>
<dbReference type="EMBL" id="JAGXFD010000001">
    <property type="protein sequence ID" value="MBZ9567208.1"/>
    <property type="molecule type" value="Genomic_DNA"/>
</dbReference>
<evidence type="ECO:0000313" key="2">
    <source>
        <dbReference type="Proteomes" id="UP001319883"/>
    </source>
</evidence>
<sequence>MATELDKEEARLAQSDAEAYLRLANAMSEAGMASVTPHYLRTLAEQLRQERDSKEA</sequence>
<dbReference type="RefSeq" id="WP_163648141.1">
    <property type="nucleotide sequence ID" value="NZ_JAGXFD010000001.1"/>
</dbReference>
<dbReference type="Proteomes" id="UP001319883">
    <property type="component" value="Unassembled WGS sequence"/>
</dbReference>
<comment type="caution">
    <text evidence="1">The sequence shown here is derived from an EMBL/GenBank/DDBJ whole genome shotgun (WGS) entry which is preliminary data.</text>
</comment>
<reference evidence="1 2" key="1">
    <citation type="submission" date="2021-05" db="EMBL/GenBank/DDBJ databases">
        <title>Petroleum and Energy Research Collection (APPE): ex situ preservation of microbial diversity associated with the oil industry and exploitation of its biotechnological potential.</title>
        <authorList>
            <person name="Paixao C.T.M."/>
            <person name="Gomes M.B."/>
            <person name="Oliveira V.M."/>
        </authorList>
    </citation>
    <scope>NUCLEOTIDE SEQUENCE [LARGE SCALE GENOMIC DNA]</scope>
    <source>
        <strain evidence="1 2">LIT2</strain>
    </source>
</reference>
<keyword evidence="2" id="KW-1185">Reference proteome</keyword>
<protein>
    <submittedName>
        <fullName evidence="1">Uncharacterized protein</fullName>
    </submittedName>
</protein>
<evidence type="ECO:0000313" key="1">
    <source>
        <dbReference type="EMBL" id="MBZ9567208.1"/>
    </source>
</evidence>
<name>A0ABS7WX61_9GAMM</name>
<gene>
    <name evidence="1" type="ORF">KGQ91_05865</name>
</gene>